<keyword evidence="1 3" id="KW-0560">Oxidoreductase</keyword>
<dbReference type="CDD" id="cd03376">
    <property type="entry name" value="TPP_PFOR_porB_like"/>
    <property type="match status" value="1"/>
</dbReference>
<dbReference type="PANTHER" id="PTHR42897">
    <property type="entry name" value="PYRUVATE SYNTHASE SUBUNIT PORB"/>
    <property type="match status" value="1"/>
</dbReference>
<name>A0A257LX71_UNCW3</name>
<dbReference type="Proteomes" id="UP000216312">
    <property type="component" value="Unassembled WGS sequence"/>
</dbReference>
<dbReference type="EMBL" id="NMUJ01000008">
    <property type="protein sequence ID" value="OYV03351.1"/>
    <property type="molecule type" value="Genomic_DNA"/>
</dbReference>
<reference evidence="4" key="1">
    <citation type="submission" date="2017-07" db="EMBL/GenBank/DDBJ databases">
        <title>Novel pathways for hydrocarbon cycling and metabolic interdependencies in hydrothermal sediment communities.</title>
        <authorList>
            <person name="Dombrowski N."/>
            <person name="Seitz K."/>
            <person name="Teske A."/>
            <person name="Baker B."/>
        </authorList>
    </citation>
    <scope>NUCLEOTIDE SEQUENCE [LARGE SCALE GENOMIC DNA]</scope>
</reference>
<dbReference type="GO" id="GO:0043807">
    <property type="term" value="F:3-methyl-2-oxobutanoate dehydrogenase (ferredoxin) activity"/>
    <property type="evidence" value="ECO:0007669"/>
    <property type="project" value="UniProtKB-EC"/>
</dbReference>
<dbReference type="GO" id="GO:0030976">
    <property type="term" value="F:thiamine pyrophosphate binding"/>
    <property type="evidence" value="ECO:0007669"/>
    <property type="project" value="InterPro"/>
</dbReference>
<protein>
    <submittedName>
        <fullName evidence="3">2-ketoisovalerate ferredoxin oxidoreductase</fullName>
        <ecNumber evidence="3">1.2.7.7</ecNumber>
    </submittedName>
</protein>
<gene>
    <name evidence="3" type="ORF">CGW93_01285</name>
</gene>
<dbReference type="InterPro" id="IPR029061">
    <property type="entry name" value="THDP-binding"/>
</dbReference>
<dbReference type="EC" id="1.2.7.7" evidence="3"/>
<dbReference type="Pfam" id="PF02775">
    <property type="entry name" value="TPP_enzyme_C"/>
    <property type="match status" value="1"/>
</dbReference>
<dbReference type="SUPFAM" id="SSF52518">
    <property type="entry name" value="Thiamin diphosphate-binding fold (THDP-binding)"/>
    <property type="match status" value="1"/>
</dbReference>
<comment type="caution">
    <text evidence="3">The sequence shown here is derived from an EMBL/GenBank/DDBJ whole genome shotgun (WGS) entry which is preliminary data.</text>
</comment>
<dbReference type="InterPro" id="IPR051479">
    <property type="entry name" value="PorB-like"/>
</dbReference>
<dbReference type="Gene3D" id="3.40.50.970">
    <property type="match status" value="2"/>
</dbReference>
<proteinExistence type="predicted"/>
<evidence type="ECO:0000313" key="4">
    <source>
        <dbReference type="Proteomes" id="UP000216312"/>
    </source>
</evidence>
<dbReference type="NCBIfam" id="NF008818">
    <property type="entry name" value="PRK11864.1"/>
    <property type="match status" value="1"/>
</dbReference>
<evidence type="ECO:0000259" key="2">
    <source>
        <dbReference type="Pfam" id="PF02775"/>
    </source>
</evidence>
<dbReference type="InterPro" id="IPR011766">
    <property type="entry name" value="TPP_enzyme_TPP-bd"/>
</dbReference>
<dbReference type="AlphaFoldDB" id="A0A257LX71"/>
<evidence type="ECO:0000313" key="3">
    <source>
        <dbReference type="EMBL" id="OYV03351.1"/>
    </source>
</evidence>
<feature type="domain" description="Thiamine pyrophosphate enzyme TPP-binding" evidence="2">
    <location>
        <begin position="63"/>
        <end position="202"/>
    </location>
</feature>
<accession>A0A257LX71</accession>
<sequence>MRLTIPEEEILQPGHLACQGCAAVLSIRYALKALGPKTVMVIPACCVTVIDGPFPYSSYGVPIYHIAFAAAAAAASGIKAGLLMRGDKETQVMAWAGDGGTFDIGIQALSGAAERNDDIIYVCYDNEAYMNTGIQRSSATPKHAWTTTTPARNPKEEPKKDITAIMVAHKIPYAATATVAYPEDMIRKFKKAREIRGLRFFHILAPCPVGWRVPPEYTIQLSRLAVQTRYFPLYEVENGENWHLTMKVPKPKPVAEFLKLQGRFRHLTDEQIAEIQAEVDRRWEALMSKIGQSNEGDHPPAGRS</sequence>
<dbReference type="PANTHER" id="PTHR42897:SF1">
    <property type="entry name" value="2-OXOACID OXIDOREDUCTASE (FERREDOXIN)"/>
    <property type="match status" value="1"/>
</dbReference>
<organism evidence="3 4">
    <name type="scientific">candidate division WOR-3 bacterium 4484_18</name>
    <dbReference type="NCBI Taxonomy" id="2020626"/>
    <lineage>
        <taxon>Bacteria</taxon>
        <taxon>Bacteria division WOR-3</taxon>
    </lineage>
</organism>
<evidence type="ECO:0000256" key="1">
    <source>
        <dbReference type="ARBA" id="ARBA00023002"/>
    </source>
</evidence>